<dbReference type="InterPro" id="IPR050855">
    <property type="entry name" value="NDM-1-like"/>
</dbReference>
<keyword evidence="4" id="KW-1185">Reference proteome</keyword>
<keyword evidence="1" id="KW-0732">Signal</keyword>
<feature type="domain" description="Metallo-beta-lactamase" evidence="2">
    <location>
        <begin position="312"/>
        <end position="513"/>
    </location>
</feature>
<evidence type="ECO:0000256" key="1">
    <source>
        <dbReference type="SAM" id="SignalP"/>
    </source>
</evidence>
<evidence type="ECO:0000259" key="2">
    <source>
        <dbReference type="SMART" id="SM00849"/>
    </source>
</evidence>
<comment type="caution">
    <text evidence="3">The sequence shown here is derived from an EMBL/GenBank/DDBJ whole genome shotgun (WGS) entry which is preliminary data.</text>
</comment>
<evidence type="ECO:0000313" key="3">
    <source>
        <dbReference type="EMBL" id="GAA4863000.1"/>
    </source>
</evidence>
<evidence type="ECO:0000313" key="4">
    <source>
        <dbReference type="Proteomes" id="UP001501323"/>
    </source>
</evidence>
<accession>A0ABP9DXF7</accession>
<proteinExistence type="predicted"/>
<dbReference type="SMART" id="SM00849">
    <property type="entry name" value="Lactamase_B"/>
    <property type="match status" value="1"/>
</dbReference>
<reference evidence="4" key="1">
    <citation type="journal article" date="2019" name="Int. J. Syst. Evol. Microbiol.">
        <title>The Global Catalogue of Microorganisms (GCM) 10K type strain sequencing project: providing services to taxonomists for standard genome sequencing and annotation.</title>
        <authorList>
            <consortium name="The Broad Institute Genomics Platform"/>
            <consortium name="The Broad Institute Genome Sequencing Center for Infectious Disease"/>
            <person name="Wu L."/>
            <person name="Ma J."/>
        </authorList>
    </citation>
    <scope>NUCLEOTIDE SEQUENCE [LARGE SCALE GENOMIC DNA]</scope>
    <source>
        <strain evidence="4">JCM 18392</strain>
    </source>
</reference>
<feature type="chain" id="PRO_5046061193" description="Metallo-beta-lactamase domain-containing protein" evidence="1">
    <location>
        <begin position="25"/>
        <end position="531"/>
    </location>
</feature>
<organism evidence="3 4">
    <name type="scientific">Luteimonas vadosa</name>
    <dbReference type="NCBI Taxonomy" id="1165507"/>
    <lineage>
        <taxon>Bacteria</taxon>
        <taxon>Pseudomonadati</taxon>
        <taxon>Pseudomonadota</taxon>
        <taxon>Gammaproteobacteria</taxon>
        <taxon>Lysobacterales</taxon>
        <taxon>Lysobacteraceae</taxon>
        <taxon>Luteimonas</taxon>
    </lineage>
</organism>
<dbReference type="PANTHER" id="PTHR42951">
    <property type="entry name" value="METALLO-BETA-LACTAMASE DOMAIN-CONTAINING"/>
    <property type="match status" value="1"/>
</dbReference>
<gene>
    <name evidence="3" type="ORF">GCM10023332_13890</name>
</gene>
<dbReference type="Proteomes" id="UP001501323">
    <property type="component" value="Unassembled WGS sequence"/>
</dbReference>
<dbReference type="InterPro" id="IPR036866">
    <property type="entry name" value="RibonucZ/Hydroxyglut_hydro"/>
</dbReference>
<sequence>MDRKTAAAALASLLAVATTPAVRAAEEVARFQQAADLVARALAAHGAAHEDVFARQVEVTLTGRYDLATRVQGRRFEATEWTPIRERISIASADGPVAYDVDAYNYAGSRQSLREIHDAGPLFVDLRAGHGSHLPFTLTDDAKDRYRRYLPHLLLRDAARQRATLRMAPARRFRDCDAESVDYATAAGQRLVVHLDRGTHLVCGASAVIAMPVLGDSQVDYRWGDYRQVDGVQVPTSFAAWLNGRPLKQATLQVRFATDSAALLPPEGANVGAAPDTLRRLADLPPAGTRPPRIEQVVPGVHMVQGLRPGFRTPIIEFDDFLLVVDAPAGFHDIQQIPPLWGSPGDSVDALGEKLLRAAAQAAPGKPVRYLVLTHHHGDHIGGLRPLVREGATLVATAPVLQAARHALAAPHRLATLAGSPVPTPKVEVYGGEKTIADERMEVRLIELPAGNPKAEGFTVVYLPRQRFLYTTAFLYAVDAGTPPPPESVPLSRWFLDWLDQSGLEVDVHYNLHAGGLIEPRHVEAIRALPD</sequence>
<dbReference type="SUPFAM" id="SSF56281">
    <property type="entry name" value="Metallo-hydrolase/oxidoreductase"/>
    <property type="match status" value="1"/>
</dbReference>
<protein>
    <recommendedName>
        <fullName evidence="2">Metallo-beta-lactamase domain-containing protein</fullName>
    </recommendedName>
</protein>
<dbReference type="PANTHER" id="PTHR42951:SF20">
    <property type="entry name" value="BETA LACTAMASE"/>
    <property type="match status" value="1"/>
</dbReference>
<dbReference type="RefSeq" id="WP_345294795.1">
    <property type="nucleotide sequence ID" value="NZ_BAABJY010000002.1"/>
</dbReference>
<dbReference type="Gene3D" id="3.60.15.10">
    <property type="entry name" value="Ribonuclease Z/Hydroxyacylglutathione hydrolase-like"/>
    <property type="match status" value="1"/>
</dbReference>
<name>A0ABP9DXF7_9GAMM</name>
<dbReference type="InterPro" id="IPR001279">
    <property type="entry name" value="Metallo-B-lactamas"/>
</dbReference>
<dbReference type="EMBL" id="BAABJY010000002">
    <property type="protein sequence ID" value="GAA4863000.1"/>
    <property type="molecule type" value="Genomic_DNA"/>
</dbReference>
<dbReference type="Pfam" id="PF00753">
    <property type="entry name" value="Lactamase_B"/>
    <property type="match status" value="1"/>
</dbReference>
<feature type="signal peptide" evidence="1">
    <location>
        <begin position="1"/>
        <end position="24"/>
    </location>
</feature>